<dbReference type="GO" id="GO:0016787">
    <property type="term" value="F:hydrolase activity"/>
    <property type="evidence" value="ECO:0007669"/>
    <property type="project" value="UniProtKB-KW"/>
</dbReference>
<sequence>MSLLAASFDVVAYDHRGVGYSALACESFTVADLADDAVGLLDELGWPRAHVMGVSMGGVVAQELALRHPNRVESLLLGCTHTGGAGSPALASDVLASAIVHGDKPATLRNIFRVGVKDPERVRRGAWEEYRDAALTLPVDPRTTALQIGAVALHSTAERLHRINVPTHVVHGDTDRLVPVESGEKLASTIPGAHFTVLSAGHFFWLEQPEQTAKLVAETCSAPSREEVPL</sequence>
<evidence type="ECO:0000313" key="2">
    <source>
        <dbReference type="EMBL" id="MCQ4081088.1"/>
    </source>
</evidence>
<protein>
    <submittedName>
        <fullName evidence="2">Alpha/beta hydrolase</fullName>
    </submittedName>
</protein>
<accession>A0ABT1PTU2</accession>
<reference evidence="2" key="1">
    <citation type="submission" date="2022-06" db="EMBL/GenBank/DDBJ databases">
        <title>Draft genome sequence of Streptomyces sp. RB6PN25 isolated from peat swamp forest in Thailand.</title>
        <authorList>
            <person name="Duangmal K."/>
            <person name="Klaysubun C."/>
        </authorList>
    </citation>
    <scope>NUCLEOTIDE SEQUENCE</scope>
    <source>
        <strain evidence="2">RB6PN25</strain>
    </source>
</reference>
<evidence type="ECO:0000259" key="1">
    <source>
        <dbReference type="Pfam" id="PF00561"/>
    </source>
</evidence>
<evidence type="ECO:0000313" key="3">
    <source>
        <dbReference type="Proteomes" id="UP001057702"/>
    </source>
</evidence>
<keyword evidence="2" id="KW-0378">Hydrolase</keyword>
<dbReference type="Proteomes" id="UP001057702">
    <property type="component" value="Unassembled WGS sequence"/>
</dbReference>
<dbReference type="PANTHER" id="PTHR43433:SF5">
    <property type="entry name" value="AB HYDROLASE-1 DOMAIN-CONTAINING PROTEIN"/>
    <property type="match status" value="1"/>
</dbReference>
<dbReference type="EMBL" id="JANFNG010000006">
    <property type="protein sequence ID" value="MCQ4081088.1"/>
    <property type="molecule type" value="Genomic_DNA"/>
</dbReference>
<gene>
    <name evidence="2" type="ORF">NGB36_10860</name>
</gene>
<dbReference type="InterPro" id="IPR000073">
    <property type="entry name" value="AB_hydrolase_1"/>
</dbReference>
<dbReference type="InterPro" id="IPR029058">
    <property type="entry name" value="AB_hydrolase_fold"/>
</dbReference>
<proteinExistence type="predicted"/>
<dbReference type="InterPro" id="IPR050471">
    <property type="entry name" value="AB_hydrolase"/>
</dbReference>
<dbReference type="Gene3D" id="3.40.50.1820">
    <property type="entry name" value="alpha/beta hydrolase"/>
    <property type="match status" value="1"/>
</dbReference>
<comment type="caution">
    <text evidence="2">The sequence shown here is derived from an EMBL/GenBank/DDBJ whole genome shotgun (WGS) entry which is preliminary data.</text>
</comment>
<dbReference type="PANTHER" id="PTHR43433">
    <property type="entry name" value="HYDROLASE, ALPHA/BETA FOLD FAMILY PROTEIN"/>
    <property type="match status" value="1"/>
</dbReference>
<feature type="domain" description="AB hydrolase-1" evidence="1">
    <location>
        <begin position="3"/>
        <end position="207"/>
    </location>
</feature>
<name>A0ABT1PTU2_9ACTN</name>
<dbReference type="PRINTS" id="PR00111">
    <property type="entry name" value="ABHYDROLASE"/>
</dbReference>
<organism evidence="2 3">
    <name type="scientific">Streptomyces humicola</name>
    <dbReference type="NCBI Taxonomy" id="2953240"/>
    <lineage>
        <taxon>Bacteria</taxon>
        <taxon>Bacillati</taxon>
        <taxon>Actinomycetota</taxon>
        <taxon>Actinomycetes</taxon>
        <taxon>Kitasatosporales</taxon>
        <taxon>Streptomycetaceae</taxon>
        <taxon>Streptomyces</taxon>
    </lineage>
</organism>
<dbReference type="Pfam" id="PF00561">
    <property type="entry name" value="Abhydrolase_1"/>
    <property type="match status" value="1"/>
</dbReference>
<dbReference type="SUPFAM" id="SSF53474">
    <property type="entry name" value="alpha/beta-Hydrolases"/>
    <property type="match status" value="1"/>
</dbReference>
<keyword evidence="3" id="KW-1185">Reference proteome</keyword>